<evidence type="ECO:0000313" key="2">
    <source>
        <dbReference type="Proteomes" id="UP000238565"/>
    </source>
</evidence>
<accession>A0A2S7I8Q9</accession>
<dbReference type="RefSeq" id="WP_104792740.1">
    <property type="nucleotide sequence ID" value="NZ_JASMRQ010000001.1"/>
</dbReference>
<proteinExistence type="predicted"/>
<dbReference type="AlphaFoldDB" id="A0A2S7I8Q9"/>
<comment type="caution">
    <text evidence="1">The sequence shown here is derived from an EMBL/GenBank/DDBJ whole genome shotgun (WGS) entry which is preliminary data.</text>
</comment>
<organism evidence="1 2">
    <name type="scientific">Cloacibacterium normanense</name>
    <dbReference type="NCBI Taxonomy" id="237258"/>
    <lineage>
        <taxon>Bacteria</taxon>
        <taxon>Pseudomonadati</taxon>
        <taxon>Bacteroidota</taxon>
        <taxon>Flavobacteriia</taxon>
        <taxon>Flavobacteriales</taxon>
        <taxon>Weeksellaceae</taxon>
    </lineage>
</organism>
<sequence>MKKFTPILLALASIAVLSFKQSNSSGKSDDVLSKNDIEILEIIQNKRKLRNSNENKTTVVLHNEEEALRFLNK</sequence>
<name>A0A2S7I8Q9_9FLAO</name>
<dbReference type="Proteomes" id="UP000238565">
    <property type="component" value="Unassembled WGS sequence"/>
</dbReference>
<gene>
    <name evidence="1" type="ORF">C3729_02830</name>
</gene>
<protein>
    <submittedName>
        <fullName evidence="1">Uncharacterized protein</fullName>
    </submittedName>
</protein>
<reference evidence="1 2" key="1">
    <citation type="submission" date="2018-02" db="EMBL/GenBank/DDBJ databases">
        <title>Draft genome sequence of bacterial isolates from marine environment.</title>
        <authorList>
            <person name="Singh S.K."/>
            <person name="Hill R."/>
            <person name="Major S."/>
            <person name="Cai H."/>
            <person name="Li Y."/>
        </authorList>
    </citation>
    <scope>NUCLEOTIDE SEQUENCE [LARGE SCALE GENOMIC DNA]</scope>
    <source>
        <strain evidence="1 2">IMET F</strain>
    </source>
</reference>
<dbReference type="EMBL" id="PTPZ01000001">
    <property type="protein sequence ID" value="PPZ92954.1"/>
    <property type="molecule type" value="Genomic_DNA"/>
</dbReference>
<evidence type="ECO:0000313" key="1">
    <source>
        <dbReference type="EMBL" id="PPZ92954.1"/>
    </source>
</evidence>